<keyword evidence="1" id="KW-1133">Transmembrane helix</keyword>
<accession>A0ABC8THP1</accession>
<sequence length="94" mass="10604">MDLEEVCLCDNTCVALELDLCACGSTFVLVVLKFCLDLQGIWIGMICGVVTQSLTLCFLTWRTDWNEQVAKAAERLSQWYLKSSEESNHNSNHV</sequence>
<dbReference type="AlphaFoldDB" id="A0ABC8THP1"/>
<reference evidence="2 3" key="1">
    <citation type="submission" date="2024-02" db="EMBL/GenBank/DDBJ databases">
        <authorList>
            <person name="Vignale AGUSTIN F."/>
            <person name="Sosa J E."/>
            <person name="Modenutti C."/>
        </authorList>
    </citation>
    <scope>NUCLEOTIDE SEQUENCE [LARGE SCALE GENOMIC DNA]</scope>
</reference>
<protein>
    <submittedName>
        <fullName evidence="2">Uncharacterized protein</fullName>
    </submittedName>
</protein>
<proteinExistence type="predicted"/>
<comment type="caution">
    <text evidence="2">The sequence shown here is derived from an EMBL/GenBank/DDBJ whole genome shotgun (WGS) entry which is preliminary data.</text>
</comment>
<keyword evidence="1" id="KW-0812">Transmembrane</keyword>
<dbReference type="EMBL" id="CAUOFW020005169">
    <property type="protein sequence ID" value="CAK9168804.1"/>
    <property type="molecule type" value="Genomic_DNA"/>
</dbReference>
<feature type="transmembrane region" description="Helical" evidence="1">
    <location>
        <begin position="41"/>
        <end position="61"/>
    </location>
</feature>
<name>A0ABC8THP1_9AQUA</name>
<keyword evidence="3" id="KW-1185">Reference proteome</keyword>
<evidence type="ECO:0000313" key="2">
    <source>
        <dbReference type="EMBL" id="CAK9168804.1"/>
    </source>
</evidence>
<evidence type="ECO:0000256" key="1">
    <source>
        <dbReference type="SAM" id="Phobius"/>
    </source>
</evidence>
<dbReference type="Proteomes" id="UP001642360">
    <property type="component" value="Unassembled WGS sequence"/>
</dbReference>
<keyword evidence="1" id="KW-0472">Membrane</keyword>
<evidence type="ECO:0000313" key="3">
    <source>
        <dbReference type="Proteomes" id="UP001642360"/>
    </source>
</evidence>
<organism evidence="2 3">
    <name type="scientific">Ilex paraguariensis</name>
    <name type="common">yerba mate</name>
    <dbReference type="NCBI Taxonomy" id="185542"/>
    <lineage>
        <taxon>Eukaryota</taxon>
        <taxon>Viridiplantae</taxon>
        <taxon>Streptophyta</taxon>
        <taxon>Embryophyta</taxon>
        <taxon>Tracheophyta</taxon>
        <taxon>Spermatophyta</taxon>
        <taxon>Magnoliopsida</taxon>
        <taxon>eudicotyledons</taxon>
        <taxon>Gunneridae</taxon>
        <taxon>Pentapetalae</taxon>
        <taxon>asterids</taxon>
        <taxon>campanulids</taxon>
        <taxon>Aquifoliales</taxon>
        <taxon>Aquifoliaceae</taxon>
        <taxon>Ilex</taxon>
    </lineage>
</organism>
<gene>
    <name evidence="2" type="ORF">ILEXP_LOCUS38220</name>
</gene>